<dbReference type="GO" id="GO:0006412">
    <property type="term" value="P:translation"/>
    <property type="evidence" value="ECO:0007669"/>
    <property type="project" value="InterPro"/>
</dbReference>
<comment type="similarity">
    <text evidence="6">Belongs to the mitochondrion-specific ribosomal protein mL37 family.</text>
</comment>
<evidence type="ECO:0000256" key="2">
    <source>
        <dbReference type="ARBA" id="ARBA00022946"/>
    </source>
</evidence>
<dbReference type="GO" id="GO:0005739">
    <property type="term" value="C:mitochondrion"/>
    <property type="evidence" value="ECO:0007669"/>
    <property type="project" value="UniProtKB-SubCell"/>
</dbReference>
<dbReference type="AlphaFoldDB" id="A0AAN7VM39"/>
<evidence type="ECO:0000256" key="8">
    <source>
        <dbReference type="ARBA" id="ARBA00041617"/>
    </source>
</evidence>
<keyword evidence="10" id="KW-1185">Reference proteome</keyword>
<evidence type="ECO:0000256" key="4">
    <source>
        <dbReference type="ARBA" id="ARBA00023128"/>
    </source>
</evidence>
<keyword evidence="4" id="KW-0496">Mitochondrion</keyword>
<evidence type="ECO:0000256" key="6">
    <source>
        <dbReference type="ARBA" id="ARBA00037985"/>
    </source>
</evidence>
<dbReference type="GO" id="GO:0005840">
    <property type="term" value="C:ribosome"/>
    <property type="evidence" value="ECO:0007669"/>
    <property type="project" value="UniProtKB-KW"/>
</dbReference>
<reference evidence="9 10" key="1">
    <citation type="journal article" date="2024" name="Insects">
        <title>An Improved Chromosome-Level Genome Assembly of the Firefly Pyrocoelia pectoralis.</title>
        <authorList>
            <person name="Fu X."/>
            <person name="Meyer-Rochow V.B."/>
            <person name="Ballantyne L."/>
            <person name="Zhu X."/>
        </authorList>
    </citation>
    <scope>NUCLEOTIDE SEQUENCE [LARGE SCALE GENOMIC DNA]</scope>
    <source>
        <strain evidence="9">XCY_ONT2</strain>
    </source>
</reference>
<keyword evidence="2" id="KW-0809">Transit peptide</keyword>
<dbReference type="EMBL" id="JAVRBK010000002">
    <property type="protein sequence ID" value="KAK5647641.1"/>
    <property type="molecule type" value="Genomic_DNA"/>
</dbReference>
<dbReference type="Proteomes" id="UP001329430">
    <property type="component" value="Chromosome 2"/>
</dbReference>
<gene>
    <name evidence="9" type="ORF">RI129_002533</name>
</gene>
<name>A0AAN7VM39_9COLE</name>
<evidence type="ECO:0000256" key="1">
    <source>
        <dbReference type="ARBA" id="ARBA00004173"/>
    </source>
</evidence>
<proteinExistence type="inferred from homology"/>
<sequence>MKLYGLLFRQHIGWHFKKHWRIQGKKVAVNTEIAKILAEKGIPLYEPKDVLSDIKVDLIDEIPDYIPLPVKFDNTHPNWHDRICHAYGDNDVLLEGLKQAKILTNTVEPHNGLPFHIETKKLPKQQKLPKRKDPERPAWNFPRDYGITERRVNTLIVTKLLQAIELLADQNLVKQRHAINDLPFSYSFEKEEDLFQFQLTGDCLITTSNPIRPISSESTASFELPVMDPLKCTISLNTQNIYNIKNLYPIESFVQKSCPHTIFVHYNKTEVHNIFEEPVTEEQFLGRSLMKAYTVAASYARQKFGDVKDLSQPVTVQCVHTDGQIFHFGVLQLNTLDTSINSNIKNLWYQTPRMGLFDSCTYNCGRPTLEGYNNDVVKHLITFYNNM</sequence>
<dbReference type="PANTHER" id="PTHR15889:SF2">
    <property type="entry name" value="LARGE RIBOSOMAL SUBUNIT PROTEIN ML37"/>
    <property type="match status" value="1"/>
</dbReference>
<evidence type="ECO:0000256" key="3">
    <source>
        <dbReference type="ARBA" id="ARBA00022980"/>
    </source>
</evidence>
<organism evidence="9 10">
    <name type="scientific">Pyrocoelia pectoralis</name>
    <dbReference type="NCBI Taxonomy" id="417401"/>
    <lineage>
        <taxon>Eukaryota</taxon>
        <taxon>Metazoa</taxon>
        <taxon>Ecdysozoa</taxon>
        <taxon>Arthropoda</taxon>
        <taxon>Hexapoda</taxon>
        <taxon>Insecta</taxon>
        <taxon>Pterygota</taxon>
        <taxon>Neoptera</taxon>
        <taxon>Endopterygota</taxon>
        <taxon>Coleoptera</taxon>
        <taxon>Polyphaga</taxon>
        <taxon>Elateriformia</taxon>
        <taxon>Elateroidea</taxon>
        <taxon>Lampyridae</taxon>
        <taxon>Lampyrinae</taxon>
        <taxon>Pyrocoelia</taxon>
    </lineage>
</organism>
<keyword evidence="5" id="KW-0687">Ribonucleoprotein</keyword>
<dbReference type="InterPro" id="IPR052482">
    <property type="entry name" value="mtLSU_mL37"/>
</dbReference>
<keyword evidence="3" id="KW-0689">Ribosomal protein</keyword>
<protein>
    <recommendedName>
        <fullName evidence="7">Large ribosomal subunit protein mL37</fullName>
    </recommendedName>
    <alternativeName>
        <fullName evidence="8">39S ribosomal protein L37, mitochondrial</fullName>
    </alternativeName>
</protein>
<evidence type="ECO:0000313" key="9">
    <source>
        <dbReference type="EMBL" id="KAK5647641.1"/>
    </source>
</evidence>
<evidence type="ECO:0000313" key="10">
    <source>
        <dbReference type="Proteomes" id="UP001329430"/>
    </source>
</evidence>
<evidence type="ECO:0000256" key="7">
    <source>
        <dbReference type="ARBA" id="ARBA00039442"/>
    </source>
</evidence>
<dbReference type="Pfam" id="PF07147">
    <property type="entry name" value="PDCD9"/>
    <property type="match status" value="1"/>
</dbReference>
<dbReference type="GO" id="GO:0003735">
    <property type="term" value="F:structural constituent of ribosome"/>
    <property type="evidence" value="ECO:0007669"/>
    <property type="project" value="InterPro"/>
</dbReference>
<dbReference type="PANTHER" id="PTHR15889">
    <property type="entry name" value="MITOCHONDRIAL RIBOSOMAL PROTEIN L37"/>
    <property type="match status" value="1"/>
</dbReference>
<dbReference type="InterPro" id="IPR010793">
    <property type="entry name" value="Ribosomal_mL37/mL65"/>
</dbReference>
<comment type="subcellular location">
    <subcellularLocation>
        <location evidence="1">Mitochondrion</location>
    </subcellularLocation>
</comment>
<accession>A0AAN7VM39</accession>
<evidence type="ECO:0000256" key="5">
    <source>
        <dbReference type="ARBA" id="ARBA00023274"/>
    </source>
</evidence>
<comment type="caution">
    <text evidence="9">The sequence shown here is derived from an EMBL/GenBank/DDBJ whole genome shotgun (WGS) entry which is preliminary data.</text>
</comment>
<dbReference type="GO" id="GO:1990904">
    <property type="term" value="C:ribonucleoprotein complex"/>
    <property type="evidence" value="ECO:0007669"/>
    <property type="project" value="UniProtKB-KW"/>
</dbReference>